<feature type="transmembrane region" description="Helical" evidence="5">
    <location>
        <begin position="32"/>
        <end position="52"/>
    </location>
</feature>
<accession>A0AAU9EAU3</accession>
<evidence type="ECO:0000256" key="2">
    <source>
        <dbReference type="ARBA" id="ARBA00022692"/>
    </source>
</evidence>
<name>A0AAU9EAU3_9BACT</name>
<dbReference type="EMBL" id="AP028679">
    <property type="protein sequence ID" value="BEQ13100.1"/>
    <property type="molecule type" value="Genomic_DNA"/>
</dbReference>
<keyword evidence="2 5" id="KW-0812">Transmembrane</keyword>
<keyword evidence="3 5" id="KW-1133">Transmembrane helix</keyword>
<dbReference type="GO" id="GO:0016020">
    <property type="term" value="C:membrane"/>
    <property type="evidence" value="ECO:0007669"/>
    <property type="project" value="UniProtKB-SubCell"/>
</dbReference>
<dbReference type="InterPro" id="IPR003825">
    <property type="entry name" value="Colicin-V_CvpA"/>
</dbReference>
<dbReference type="KEGG" id="dmp:FAK_01660"/>
<evidence type="ECO:0000256" key="4">
    <source>
        <dbReference type="ARBA" id="ARBA00023136"/>
    </source>
</evidence>
<dbReference type="AlphaFoldDB" id="A0AAU9EAU3"/>
<protein>
    <submittedName>
        <fullName evidence="6">Colicin V production protein</fullName>
    </submittedName>
</protein>
<feature type="transmembrane region" description="Helical" evidence="5">
    <location>
        <begin position="106"/>
        <end position="129"/>
    </location>
</feature>
<evidence type="ECO:0000313" key="6">
    <source>
        <dbReference type="EMBL" id="BEQ13100.1"/>
    </source>
</evidence>
<proteinExistence type="predicted"/>
<dbReference type="GO" id="GO:0009403">
    <property type="term" value="P:toxin biosynthetic process"/>
    <property type="evidence" value="ECO:0007669"/>
    <property type="project" value="InterPro"/>
</dbReference>
<dbReference type="PANTHER" id="PTHR37306">
    <property type="entry name" value="COLICIN V PRODUCTION PROTEIN"/>
    <property type="match status" value="1"/>
</dbReference>
<feature type="transmembrane region" description="Helical" evidence="5">
    <location>
        <begin position="64"/>
        <end position="86"/>
    </location>
</feature>
<keyword evidence="4 5" id="KW-0472">Membrane</keyword>
<feature type="transmembrane region" description="Helical" evidence="5">
    <location>
        <begin position="7"/>
        <end position="26"/>
    </location>
</feature>
<evidence type="ECO:0000256" key="1">
    <source>
        <dbReference type="ARBA" id="ARBA00004141"/>
    </source>
</evidence>
<dbReference type="RefSeq" id="WP_338604404.1">
    <property type="nucleotide sequence ID" value="NZ_AP028679.1"/>
</dbReference>
<gene>
    <name evidence="6" type="primary">cvpA</name>
    <name evidence="6" type="ORF">FAK_01660</name>
</gene>
<keyword evidence="7" id="KW-1185">Reference proteome</keyword>
<reference evidence="7" key="1">
    <citation type="journal article" date="2023" name="Arch. Microbiol.">
        <title>Desulfoferula mesophilus gen. nov. sp. nov., a mesophilic sulfate-reducing bacterium isolated from a brackish lake sediment.</title>
        <authorList>
            <person name="Watanabe T."/>
            <person name="Yabe T."/>
            <person name="Tsuji J.M."/>
            <person name="Fukui M."/>
        </authorList>
    </citation>
    <scope>NUCLEOTIDE SEQUENCE [LARGE SCALE GENOMIC DNA]</scope>
    <source>
        <strain evidence="7">12FAK</strain>
    </source>
</reference>
<evidence type="ECO:0000256" key="3">
    <source>
        <dbReference type="ARBA" id="ARBA00022989"/>
    </source>
</evidence>
<comment type="subcellular location">
    <subcellularLocation>
        <location evidence="1">Membrane</location>
        <topology evidence="1">Multi-pass membrane protein</topology>
    </subcellularLocation>
</comment>
<sequence>MQQTPNLLDLALLIIMVFFLVKALMRGFVREVIGLVGAVAAIVASVMFYEPLGRMLADLSAVKAAWWPAVAFAIILLVVFSIFLYIGSMLHRLILSGPLSGLDRLLGAGVGLVKGLLICYLLINLLLLVNPFKTLEPLQKSMVSPYVVRAGNFIKDMIPENLLGNLQKKAGLIKPEPAQKQKP</sequence>
<dbReference type="PANTHER" id="PTHR37306:SF1">
    <property type="entry name" value="COLICIN V PRODUCTION PROTEIN"/>
    <property type="match status" value="1"/>
</dbReference>
<organism evidence="6 7">
    <name type="scientific">Desulfoferula mesophila</name>
    <dbReference type="NCBI Taxonomy" id="3058419"/>
    <lineage>
        <taxon>Bacteria</taxon>
        <taxon>Pseudomonadati</taxon>
        <taxon>Thermodesulfobacteriota</taxon>
        <taxon>Desulfarculia</taxon>
        <taxon>Desulfarculales</taxon>
        <taxon>Desulfarculaceae</taxon>
        <taxon>Desulfoferula</taxon>
    </lineage>
</organism>
<evidence type="ECO:0000313" key="7">
    <source>
        <dbReference type="Proteomes" id="UP001366166"/>
    </source>
</evidence>
<dbReference type="Proteomes" id="UP001366166">
    <property type="component" value="Chromosome"/>
</dbReference>
<evidence type="ECO:0000256" key="5">
    <source>
        <dbReference type="SAM" id="Phobius"/>
    </source>
</evidence>
<dbReference type="Pfam" id="PF02674">
    <property type="entry name" value="Colicin_V"/>
    <property type="match status" value="1"/>
</dbReference>